<dbReference type="Pfam" id="PF13374">
    <property type="entry name" value="TPR_10"/>
    <property type="match status" value="1"/>
</dbReference>
<proteinExistence type="predicted"/>
<evidence type="ECO:0000313" key="5">
    <source>
        <dbReference type="Proteomes" id="UP000663722"/>
    </source>
</evidence>
<dbReference type="SMART" id="SM00912">
    <property type="entry name" value="Haemagg_act"/>
    <property type="match status" value="1"/>
</dbReference>
<accession>A0A975BN88</accession>
<dbReference type="Gene3D" id="1.25.40.10">
    <property type="entry name" value="Tetratricopeptide repeat domain"/>
    <property type="match status" value="1"/>
</dbReference>
<dbReference type="Proteomes" id="UP000663722">
    <property type="component" value="Chromosome"/>
</dbReference>
<evidence type="ECO:0000256" key="1">
    <source>
        <dbReference type="PROSITE-ProRule" id="PRU00339"/>
    </source>
</evidence>
<evidence type="ECO:0000259" key="3">
    <source>
        <dbReference type="SMART" id="SM00912"/>
    </source>
</evidence>
<dbReference type="PANTHER" id="PTHR10098">
    <property type="entry name" value="RAPSYN-RELATED"/>
    <property type="match status" value="1"/>
</dbReference>
<reference evidence="4" key="1">
    <citation type="journal article" date="2021" name="Microb. Physiol.">
        <title>Proteogenomic Insights into the Physiology of Marine, Sulfate-Reducing, Filamentous Desulfonema limicola and Desulfonema magnum.</title>
        <authorList>
            <person name="Schnaars V."/>
            <person name="Wohlbrand L."/>
            <person name="Scheve S."/>
            <person name="Hinrichs C."/>
            <person name="Reinhardt R."/>
            <person name="Rabus R."/>
        </authorList>
    </citation>
    <scope>NUCLEOTIDE SEQUENCE</scope>
    <source>
        <strain evidence="4">4be13</strain>
    </source>
</reference>
<dbReference type="InterPro" id="IPR008638">
    <property type="entry name" value="FhaB/CdiA-like_TPS"/>
</dbReference>
<evidence type="ECO:0000256" key="2">
    <source>
        <dbReference type="SAM" id="SignalP"/>
    </source>
</evidence>
<feature type="domain" description="Filamentous haemagglutinin FhaB/tRNA nuclease CdiA-like TPS" evidence="3">
    <location>
        <begin position="30"/>
        <end position="144"/>
    </location>
</feature>
<dbReference type="SUPFAM" id="SSF48452">
    <property type="entry name" value="TPR-like"/>
    <property type="match status" value="1"/>
</dbReference>
<keyword evidence="1" id="KW-0802">TPR repeat</keyword>
<dbReference type="InterPro" id="IPR012334">
    <property type="entry name" value="Pectin_lyas_fold"/>
</dbReference>
<dbReference type="EMBL" id="CP061800">
    <property type="protein sequence ID" value="QTA88134.1"/>
    <property type="molecule type" value="Genomic_DNA"/>
</dbReference>
<feature type="repeat" description="TPR" evidence="1">
    <location>
        <begin position="1998"/>
        <end position="2031"/>
    </location>
</feature>
<dbReference type="InterPro" id="IPR011990">
    <property type="entry name" value="TPR-like_helical_dom_sf"/>
</dbReference>
<sequence length="2624" mass="274366">MLLKSRSLSTLLIIIFLCCLAAYTVQAQITFDGTMGPSSELSGPHYQIDETMGKQVGGNLFHSFGKFNINTDEIAFFTGSDTIKNVISRVTGGEHSLIDGRLRSEIPGADFFLINPWGITFGPNGFLDVSGSFHLSTSDYLRLGDEGRFDAVHTENTVLTTAPPSAFGFLSDTPSDITLDSGRYLEIPRGETLSLTGGDMEIKDRWIRIEGGQVNIASVASPGEAMITKPGTDISDFEKHGNLFVSDGAAIDVNGYGERSGEVHIRGGRFELSGKSYISSITDKEEGGEIDIRLSEDMIVADGQITTVAEEQGKAGDITLAAKNLEIRDGGVVSSYSKKEGQSGNIKITTRENISISGSETSEKVLYTDAFGSGSAGNISMDAKKVEINQNGKISASNAGHGSSGDISLTTREFVTLTGESGLYAQAEGDGYGGNVAISGGMVSVSDDSRISASSAGWGDAGYVSIDATHLNVTNGGLVITSAYGSGSSGDISVSAFGSAEISGTGKDTSALAAESYGNGDAGSIAIVTNDLRLADEGFITTASRGNGRGGNVILKAERMDVTGGGKVSTGTNGANAGGDISVTIQDAAVISGTDRYDGASGFYADTKGKGNAGAVTVSADSLTIADNGIITSSTSGKGSGGNLTLDTGRLSLLGGGKVVSAVSAEGKGSNLSITARDDVSVTGTGSFGASGLYAIADPDSQGDAGTITVSTKNLSIEDNGTISGEIRGAGHGGNMLLDVDEMKLTGGGSLTTTTHGLGKGGDISILAEGDIAISGSGDLNSRVTANANVGTSGNSGNIHISADSLSVADKGIIFDQAYGTGQSGDITIDVNHLEIKNESSVSTDTYGGNSGGKLLVEARDAVTISGTSELSAKTKGTLGPGDAGDIHISTGVLALENEGLVNNGTGGQGNGGNIVINADQVEMRKGYITSSTEEGSAGTGGDISITAADSVHIAGSGADDEGKYAPYYGVYAQTQGTGHGGNITISADEVRMDKDGWINGQTYGSGNGGNVTLDVNRLETHEGGIITTSTRCTGNAGDISITAGDSVNLSGSGAKQERSWIFTATYSSGRGGDLSISTPELTVGQSGAIYADTLQEDKDCCEAGREKPDGRAGDIYLNTDRITLEQGGAVSASTWTAGQGGDIRITAKESVTISGTGDEEHRGLKDSGIYASARDSGKGGTIHVSTNALTIAQQGQINTSASASGDGGDITLLSELADIRENASVTAKSSGTGKAGNVVVNASDSILNHGGIISTESEMAQGGDIAITTPKFSASENGEISASVRGGDKKGGEINLNVTSLNLSSGAHIESSTDGKGQGGEIHVTASDSVSLSGKHSGLYSTASSSGDAGIITAASPLLTLADTAEISTESSGSGKAGDISLKDQLRKLTLQNAVISSANSGSGDAGKIAISTEESIMMESGSVKTEARQGQGGSIIIATPKLSASGKGAISASVLQGVKNGGKIEVDVKTLNLDNASRVESSTGGKGEGGEILVSASDSIRLSGKDSGFYSTASSSGDAGFIAAEAPVLALNNHAKISTESSGSGRAGNIELKHGLRNLTLTQNAAVSSSNSGDGDAGEIIIHAGESVRIEESFVTTKSVRGKGGSITLTTDMLSASGSGTVSASVAGGEKKGGDITVNTTSLDLKNGIRIEASTRGKGQGGTVHVNASDSVQLHNGAMISAKSTGTGNAGDISINAVNAIRMDKSAVTTEAGNADGGNIMINNPHHFHMLDSEITATVGGGEGNGGNITMVPELAIAEGNSAIIANAYKGRGGNIRIRSDGFVRSSDTIVSASSELGIDGSVEIESQDISSTLSVLPANFLDASRMLPCSERVGENTSSFVLAGRDGIPTPMDDWLASPRLPFKKTEAAETQVKDQPGQFLVRGETFFRKGDFVKAAQTWEQAIKFLNTEEETYLRTVISLADAYCSLGHYQKPLSFLRETLSAIEKENFPYHNALVLSRLGDLLLCLGNVTQAEDYLKKAEREARFANRPCLLAGVLNNLGNVLAADEDYQGAMTAYEKSLYIIENSAKTVCDLSPLKSKILINLTRVRLMTGEYAEAVSTLDDTLLQIRNLGDSHHKASDLISLSLLARDIQDRYTPCASHLKRVAYGSLNQAKQIGDMLKDDRILSYSYGYLARFSKDNGDDAEAVRLTRRALFFAQQGNHSPEISYLWQWQLGRLFRALGDTEKSVSAYSDTIRTLDPVRKEFFNGYRGQEDIFDEKVKPVYLELAELHLKAAETVSEKSVREKRLRIAMDTMELLKAAELQDYFEDECVTVMQKDIPNEKYAYHPPPHTALIYPILFPDHLTLLLILPDSVMQKNVPVSSEEIREKANLFRERLQEGAKTNRILYYANPLYDWLIRSVEAELAARETDTLIVAPDGVLRLIPFAALHDGRHFLTEKYAVVTIPGIRLTDSASVSLKKVRVLLSGISEGVQGFDPLPGVEREFEELRKITTGSEMLLNQEYTADHLFDEFKKRDYSVVHISTHGVFDSDPRDTFLLTYDSRLTMDQLGEFVALGRFHERQLELLTLSACQTALGDERSALGLAGLALSAGAKSALATLWSVYDDSASLAVTEFYRQLGKPGISKAKALQNAQKKLISRPRYSHPACWAPFLLIGNWS</sequence>
<dbReference type="Gene3D" id="2.160.20.10">
    <property type="entry name" value="Single-stranded right-handed beta-helix, Pectin lyase-like"/>
    <property type="match status" value="6"/>
</dbReference>
<organism evidence="4 5">
    <name type="scientific">Desulfonema magnum</name>
    <dbReference type="NCBI Taxonomy" id="45655"/>
    <lineage>
        <taxon>Bacteria</taxon>
        <taxon>Pseudomonadati</taxon>
        <taxon>Thermodesulfobacteriota</taxon>
        <taxon>Desulfobacteria</taxon>
        <taxon>Desulfobacterales</taxon>
        <taxon>Desulfococcaceae</taxon>
        <taxon>Desulfonema</taxon>
    </lineage>
</organism>
<dbReference type="Pfam" id="PF05860">
    <property type="entry name" value="TPS"/>
    <property type="match status" value="1"/>
</dbReference>
<feature type="signal peptide" evidence="2">
    <location>
        <begin position="1"/>
        <end position="27"/>
    </location>
</feature>
<feature type="chain" id="PRO_5037547679" evidence="2">
    <location>
        <begin position="28"/>
        <end position="2624"/>
    </location>
</feature>
<dbReference type="InterPro" id="IPR019734">
    <property type="entry name" value="TPR_rpt"/>
</dbReference>
<dbReference type="SUPFAM" id="SSF51126">
    <property type="entry name" value="Pectin lyase-like"/>
    <property type="match status" value="8"/>
</dbReference>
<dbReference type="Pfam" id="PF12770">
    <property type="entry name" value="CHAT"/>
    <property type="match status" value="1"/>
</dbReference>
<keyword evidence="2" id="KW-0732">Signal</keyword>
<gene>
    <name evidence="4" type="ORF">dnm_041740</name>
</gene>
<dbReference type="PANTHER" id="PTHR10098:SF112">
    <property type="entry name" value="SLR0380 PROTEIN"/>
    <property type="match status" value="1"/>
</dbReference>
<name>A0A975BN88_9BACT</name>
<dbReference type="KEGG" id="dmm:dnm_041740"/>
<protein>
    <submittedName>
        <fullName evidence="4">Filamentous hemagglutinin family N-terminal domain-containing protein, CHAT domain-containing</fullName>
    </submittedName>
</protein>
<dbReference type="InterPro" id="IPR024983">
    <property type="entry name" value="CHAT_dom"/>
</dbReference>
<keyword evidence="5" id="KW-1185">Reference proteome</keyword>
<dbReference type="NCBIfam" id="TIGR01901">
    <property type="entry name" value="adhes_NPXG"/>
    <property type="match status" value="1"/>
</dbReference>
<dbReference type="SMART" id="SM00028">
    <property type="entry name" value="TPR"/>
    <property type="match status" value="4"/>
</dbReference>
<dbReference type="PROSITE" id="PS50005">
    <property type="entry name" value="TPR"/>
    <property type="match status" value="1"/>
</dbReference>
<dbReference type="RefSeq" id="WP_207683034.1">
    <property type="nucleotide sequence ID" value="NZ_CP061800.1"/>
</dbReference>
<evidence type="ECO:0000313" key="4">
    <source>
        <dbReference type="EMBL" id="QTA88134.1"/>
    </source>
</evidence>
<dbReference type="InterPro" id="IPR011050">
    <property type="entry name" value="Pectin_lyase_fold/virulence"/>
</dbReference>